<feature type="domain" description="Heme haloperoxidase family profile" evidence="9">
    <location>
        <begin position="17"/>
        <end position="221"/>
    </location>
</feature>
<comment type="similarity">
    <text evidence="7">Belongs to the chloroperoxidase family.</text>
</comment>
<dbReference type="PANTHER" id="PTHR33577">
    <property type="entry name" value="STERIGMATOCYSTIN BIOSYNTHESIS PEROXIDASE STCC-RELATED"/>
    <property type="match status" value="1"/>
</dbReference>
<keyword evidence="5" id="KW-0560">Oxidoreductase</keyword>
<dbReference type="Gene3D" id="1.10.489.10">
    <property type="entry name" value="Chloroperoxidase-like"/>
    <property type="match status" value="1"/>
</dbReference>
<dbReference type="PROSITE" id="PS51405">
    <property type="entry name" value="HEME_HALOPEROXIDASE"/>
    <property type="match status" value="1"/>
</dbReference>
<dbReference type="Pfam" id="PF01328">
    <property type="entry name" value="Peroxidase_2"/>
    <property type="match status" value="1"/>
</dbReference>
<evidence type="ECO:0000256" key="3">
    <source>
        <dbReference type="ARBA" id="ARBA00022617"/>
    </source>
</evidence>
<dbReference type="EMBL" id="JAGPXF010000008">
    <property type="protein sequence ID" value="KAH7233206.1"/>
    <property type="molecule type" value="Genomic_DNA"/>
</dbReference>
<feature type="chain" id="PRO_5035462369" evidence="8">
    <location>
        <begin position="18"/>
        <end position="231"/>
    </location>
</feature>
<evidence type="ECO:0000256" key="5">
    <source>
        <dbReference type="ARBA" id="ARBA00023002"/>
    </source>
</evidence>
<keyword evidence="3" id="KW-0349">Heme</keyword>
<comment type="caution">
    <text evidence="10">The sequence shown here is derived from an EMBL/GenBank/DDBJ whole genome shotgun (WGS) entry which is preliminary data.</text>
</comment>
<gene>
    <name evidence="10" type="ORF">BKA59DRAFT_487813</name>
</gene>
<protein>
    <submittedName>
        <fullName evidence="10">Chloroperoxidase</fullName>
    </submittedName>
</protein>
<comment type="cofactor">
    <cofactor evidence="1">
        <name>heme b</name>
        <dbReference type="ChEBI" id="CHEBI:60344"/>
    </cofactor>
</comment>
<dbReference type="SUPFAM" id="SSF47571">
    <property type="entry name" value="Cloroperoxidase"/>
    <property type="match status" value="1"/>
</dbReference>
<dbReference type="GO" id="GO:0004601">
    <property type="term" value="F:peroxidase activity"/>
    <property type="evidence" value="ECO:0007669"/>
    <property type="project" value="UniProtKB-KW"/>
</dbReference>
<evidence type="ECO:0000256" key="4">
    <source>
        <dbReference type="ARBA" id="ARBA00022723"/>
    </source>
</evidence>
<evidence type="ECO:0000256" key="7">
    <source>
        <dbReference type="ARBA" id="ARBA00025795"/>
    </source>
</evidence>
<evidence type="ECO:0000259" key="9">
    <source>
        <dbReference type="PROSITE" id="PS51405"/>
    </source>
</evidence>
<keyword evidence="4" id="KW-0479">Metal-binding</keyword>
<reference evidence="10" key="1">
    <citation type="journal article" date="2021" name="Nat. Commun.">
        <title>Genetic determinants of endophytism in the Arabidopsis root mycobiome.</title>
        <authorList>
            <person name="Mesny F."/>
            <person name="Miyauchi S."/>
            <person name="Thiergart T."/>
            <person name="Pickel B."/>
            <person name="Atanasova L."/>
            <person name="Karlsson M."/>
            <person name="Huettel B."/>
            <person name="Barry K.W."/>
            <person name="Haridas S."/>
            <person name="Chen C."/>
            <person name="Bauer D."/>
            <person name="Andreopoulos W."/>
            <person name="Pangilinan J."/>
            <person name="LaButti K."/>
            <person name="Riley R."/>
            <person name="Lipzen A."/>
            <person name="Clum A."/>
            <person name="Drula E."/>
            <person name="Henrissat B."/>
            <person name="Kohler A."/>
            <person name="Grigoriev I.V."/>
            <person name="Martin F.M."/>
            <person name="Hacquard S."/>
        </authorList>
    </citation>
    <scope>NUCLEOTIDE SEQUENCE</scope>
    <source>
        <strain evidence="10">MPI-SDFR-AT-0068</strain>
    </source>
</reference>
<proteinExistence type="inferred from homology"/>
<dbReference type="GO" id="GO:0046872">
    <property type="term" value="F:metal ion binding"/>
    <property type="evidence" value="ECO:0007669"/>
    <property type="project" value="UniProtKB-KW"/>
</dbReference>
<evidence type="ECO:0000256" key="6">
    <source>
        <dbReference type="ARBA" id="ARBA00023004"/>
    </source>
</evidence>
<dbReference type="Proteomes" id="UP000813427">
    <property type="component" value="Unassembled WGS sequence"/>
</dbReference>
<sequence length="231" mass="24879">MLFNVAFFASAALAVSAANEWQAPASSDRRSPCPMVNSLANHGYLPRDGLNISLDDLIVAFTDAVNLDPAATTLVGLKALTTGNNVTFNLDDLKQHGVIEHDGSLSRSDIYFGDNISFNETIWETTAAHFTESTISIKTAAKARKDRLEAAAAVNPEFSLPASQVQFSLIETALYLSVFGNTEDGNAKTEWVKTLFQEERVPFEEGFKRSEKMVTAAGILGMVAKVAAASV</sequence>
<dbReference type="InterPro" id="IPR036851">
    <property type="entry name" value="Chloroperoxidase-like_sf"/>
</dbReference>
<evidence type="ECO:0000256" key="2">
    <source>
        <dbReference type="ARBA" id="ARBA00022559"/>
    </source>
</evidence>
<name>A0A8K0W6G8_9HYPO</name>
<evidence type="ECO:0000256" key="8">
    <source>
        <dbReference type="SAM" id="SignalP"/>
    </source>
</evidence>
<keyword evidence="11" id="KW-1185">Reference proteome</keyword>
<accession>A0A8K0W6G8</accession>
<feature type="signal peptide" evidence="8">
    <location>
        <begin position="1"/>
        <end position="17"/>
    </location>
</feature>
<dbReference type="InterPro" id="IPR000028">
    <property type="entry name" value="Chloroperoxidase"/>
</dbReference>
<keyword evidence="2" id="KW-0575">Peroxidase</keyword>
<keyword evidence="6" id="KW-0408">Iron</keyword>
<evidence type="ECO:0000313" key="10">
    <source>
        <dbReference type="EMBL" id="KAH7233206.1"/>
    </source>
</evidence>
<dbReference type="AlphaFoldDB" id="A0A8K0W6G8"/>
<organism evidence="10 11">
    <name type="scientific">Fusarium tricinctum</name>
    <dbReference type="NCBI Taxonomy" id="61284"/>
    <lineage>
        <taxon>Eukaryota</taxon>
        <taxon>Fungi</taxon>
        <taxon>Dikarya</taxon>
        <taxon>Ascomycota</taxon>
        <taxon>Pezizomycotina</taxon>
        <taxon>Sordariomycetes</taxon>
        <taxon>Hypocreomycetidae</taxon>
        <taxon>Hypocreales</taxon>
        <taxon>Nectriaceae</taxon>
        <taxon>Fusarium</taxon>
        <taxon>Fusarium tricinctum species complex</taxon>
    </lineage>
</organism>
<dbReference type="PANTHER" id="PTHR33577:SF19">
    <property type="entry name" value="HEME HALOPEROXIDASE FAMILY PROFILE DOMAIN-CONTAINING PROTEIN-RELATED"/>
    <property type="match status" value="1"/>
</dbReference>
<evidence type="ECO:0000313" key="11">
    <source>
        <dbReference type="Proteomes" id="UP000813427"/>
    </source>
</evidence>
<evidence type="ECO:0000256" key="1">
    <source>
        <dbReference type="ARBA" id="ARBA00001970"/>
    </source>
</evidence>
<dbReference type="OrthoDB" id="407298at2759"/>
<keyword evidence="8" id="KW-0732">Signal</keyword>